<name>A0A845VA01_9GAMM</name>
<dbReference type="Pfam" id="PF25967">
    <property type="entry name" value="RND-MFP_C"/>
    <property type="match status" value="1"/>
</dbReference>
<dbReference type="InterPro" id="IPR058625">
    <property type="entry name" value="MdtA-like_BSH"/>
</dbReference>
<dbReference type="Gene3D" id="2.40.50.100">
    <property type="match status" value="1"/>
</dbReference>
<dbReference type="Gene3D" id="2.40.420.20">
    <property type="match status" value="1"/>
</dbReference>
<keyword evidence="4" id="KW-0732">Signal</keyword>
<dbReference type="AlphaFoldDB" id="A0A845VA01"/>
<dbReference type="InterPro" id="IPR058624">
    <property type="entry name" value="MdtA-like_HH"/>
</dbReference>
<comment type="subcellular location">
    <subcellularLocation>
        <location evidence="1">Cell inner membrane</location>
        <topology evidence="1">Lipid-anchor</topology>
    </subcellularLocation>
</comment>
<evidence type="ECO:0000256" key="4">
    <source>
        <dbReference type="SAM" id="SignalP"/>
    </source>
</evidence>
<sequence>MKSTLPLLFSACLLLNGCGSAEDPAPPPPVGVGVYEIRPVDLNRQWRVSARTEAVEAVQVQARVNAEVTAVLFDRGARVRAGDVLFRLEDEPLRDQMRQAEAQVEARRSALELAERNLARGLEVADRGFLSAADIDKLRDAASQAQSALTAAEAALAQASLNLDYTIIRAPIDGRVGDTVATVGNVVGPASGPLVRLLATDPIVARFQLTDREFRELIRQRNLGLAADQFEIRLLLEDDEPYAWPGELDFVDIAVDETTGTAQITARFPNPDDELVPGLFATVEIETREQQPALLVPKQAVRRNQLGQFVLVVQPDQTVAERQITLERELRVASVVAAGLEPGELVVVEGLQKVRAGNAVQTAHYDWDNDTGLLAPVERATP</sequence>
<accession>A0A845VA01</accession>
<keyword evidence="10" id="KW-1185">Reference proteome</keyword>
<dbReference type="GO" id="GO:0022857">
    <property type="term" value="F:transmembrane transporter activity"/>
    <property type="evidence" value="ECO:0007669"/>
    <property type="project" value="InterPro"/>
</dbReference>
<evidence type="ECO:0000259" key="7">
    <source>
        <dbReference type="Pfam" id="PF25944"/>
    </source>
</evidence>
<evidence type="ECO:0000259" key="8">
    <source>
        <dbReference type="Pfam" id="PF25967"/>
    </source>
</evidence>
<feature type="domain" description="Multidrug resistance protein MdtA-like alpha-helical hairpin" evidence="5">
    <location>
        <begin position="97"/>
        <end position="166"/>
    </location>
</feature>
<keyword evidence="3" id="KW-0175">Coiled coil</keyword>
<dbReference type="InterPro" id="IPR058627">
    <property type="entry name" value="MdtA-like_C"/>
</dbReference>
<evidence type="ECO:0000256" key="1">
    <source>
        <dbReference type="ARBA" id="ARBA00004519"/>
    </source>
</evidence>
<dbReference type="GO" id="GO:0005886">
    <property type="term" value="C:plasma membrane"/>
    <property type="evidence" value="ECO:0007669"/>
    <property type="project" value="UniProtKB-SubCell"/>
</dbReference>
<gene>
    <name evidence="9" type="ORF">G3I74_14560</name>
</gene>
<evidence type="ECO:0000256" key="3">
    <source>
        <dbReference type="SAM" id="Coils"/>
    </source>
</evidence>
<evidence type="ECO:0000313" key="10">
    <source>
        <dbReference type="Proteomes" id="UP000484885"/>
    </source>
</evidence>
<dbReference type="InterPro" id="IPR058626">
    <property type="entry name" value="MdtA-like_b-barrel"/>
</dbReference>
<dbReference type="Gene3D" id="2.40.30.170">
    <property type="match status" value="1"/>
</dbReference>
<dbReference type="Pfam" id="PF25917">
    <property type="entry name" value="BSH_RND"/>
    <property type="match status" value="1"/>
</dbReference>
<feature type="coiled-coil region" evidence="3">
    <location>
        <begin position="97"/>
        <end position="162"/>
    </location>
</feature>
<dbReference type="FunFam" id="2.40.420.20:FF:000001">
    <property type="entry name" value="Efflux RND transporter periplasmic adaptor subunit"/>
    <property type="match status" value="1"/>
</dbReference>
<evidence type="ECO:0000259" key="6">
    <source>
        <dbReference type="Pfam" id="PF25917"/>
    </source>
</evidence>
<feature type="chain" id="PRO_5032683557" evidence="4">
    <location>
        <begin position="22"/>
        <end position="382"/>
    </location>
</feature>
<comment type="similarity">
    <text evidence="2">Belongs to the membrane fusion protein (MFP) (TC 8.A.1) family.</text>
</comment>
<feature type="domain" description="Multidrug resistance protein MdtA-like beta-barrel" evidence="7">
    <location>
        <begin position="202"/>
        <end position="287"/>
    </location>
</feature>
<dbReference type="NCBIfam" id="TIGR01730">
    <property type="entry name" value="RND_mfp"/>
    <property type="match status" value="1"/>
</dbReference>
<comment type="caution">
    <text evidence="9">The sequence shown here is derived from an EMBL/GenBank/DDBJ whole genome shotgun (WGS) entry which is preliminary data.</text>
</comment>
<dbReference type="Pfam" id="PF25876">
    <property type="entry name" value="HH_MFP_RND"/>
    <property type="match status" value="1"/>
</dbReference>
<organism evidence="9 10">
    <name type="scientific">Wenzhouxiangella limi</name>
    <dbReference type="NCBI Taxonomy" id="2707351"/>
    <lineage>
        <taxon>Bacteria</taxon>
        <taxon>Pseudomonadati</taxon>
        <taxon>Pseudomonadota</taxon>
        <taxon>Gammaproteobacteria</taxon>
        <taxon>Chromatiales</taxon>
        <taxon>Wenzhouxiangellaceae</taxon>
        <taxon>Wenzhouxiangella</taxon>
    </lineage>
</organism>
<evidence type="ECO:0000313" key="9">
    <source>
        <dbReference type="EMBL" id="NDY96951.1"/>
    </source>
</evidence>
<dbReference type="EMBL" id="JAAGSC010000044">
    <property type="protein sequence ID" value="NDY96951.1"/>
    <property type="molecule type" value="Genomic_DNA"/>
</dbReference>
<dbReference type="Proteomes" id="UP000484885">
    <property type="component" value="Unassembled WGS sequence"/>
</dbReference>
<feature type="domain" description="Multidrug resistance protein MdtA-like C-terminal permuted SH3" evidence="8">
    <location>
        <begin position="293"/>
        <end position="353"/>
    </location>
</feature>
<dbReference type="PANTHER" id="PTHR30158">
    <property type="entry name" value="ACRA/E-RELATED COMPONENT OF DRUG EFFLUX TRANSPORTER"/>
    <property type="match status" value="1"/>
</dbReference>
<dbReference type="Gene3D" id="1.10.287.470">
    <property type="entry name" value="Helix hairpin bin"/>
    <property type="match status" value="1"/>
</dbReference>
<evidence type="ECO:0000259" key="5">
    <source>
        <dbReference type="Pfam" id="PF25876"/>
    </source>
</evidence>
<protein>
    <submittedName>
        <fullName evidence="9">Efflux RND transporter periplasmic adaptor subunit</fullName>
    </submittedName>
</protein>
<dbReference type="RefSeq" id="WP_164212327.1">
    <property type="nucleotide sequence ID" value="NZ_JAAGSC010000044.1"/>
</dbReference>
<evidence type="ECO:0000256" key="2">
    <source>
        <dbReference type="ARBA" id="ARBA00009477"/>
    </source>
</evidence>
<proteinExistence type="inferred from homology"/>
<dbReference type="SUPFAM" id="SSF111369">
    <property type="entry name" value="HlyD-like secretion proteins"/>
    <property type="match status" value="1"/>
</dbReference>
<feature type="domain" description="Multidrug resistance protein MdtA-like barrel-sandwich hybrid" evidence="6">
    <location>
        <begin position="57"/>
        <end position="188"/>
    </location>
</feature>
<feature type="signal peptide" evidence="4">
    <location>
        <begin position="1"/>
        <end position="21"/>
    </location>
</feature>
<dbReference type="Pfam" id="PF25944">
    <property type="entry name" value="Beta-barrel_RND"/>
    <property type="match status" value="1"/>
</dbReference>
<dbReference type="InterPro" id="IPR006143">
    <property type="entry name" value="RND_pump_MFP"/>
</dbReference>
<reference evidence="9 10" key="1">
    <citation type="submission" date="2020-02" db="EMBL/GenBank/DDBJ databases">
        <authorList>
            <person name="Zhang X.-Y."/>
        </authorList>
    </citation>
    <scope>NUCLEOTIDE SEQUENCE [LARGE SCALE GENOMIC DNA]</scope>
    <source>
        <strain evidence="9 10">C33</strain>
    </source>
</reference>
<dbReference type="GO" id="GO:0046677">
    <property type="term" value="P:response to antibiotic"/>
    <property type="evidence" value="ECO:0007669"/>
    <property type="project" value="TreeGrafter"/>
</dbReference>